<dbReference type="InterPro" id="IPR001206">
    <property type="entry name" value="Diacylglycerol_kinase_cat_dom"/>
</dbReference>
<dbReference type="GO" id="GO:0046512">
    <property type="term" value="P:sphingosine biosynthetic process"/>
    <property type="evidence" value="ECO:0007669"/>
    <property type="project" value="TreeGrafter"/>
</dbReference>
<dbReference type="PANTHER" id="PTHR12358">
    <property type="entry name" value="SPHINGOSINE KINASE"/>
    <property type="match status" value="1"/>
</dbReference>
<dbReference type="Pfam" id="PF00781">
    <property type="entry name" value="DAGK_cat"/>
    <property type="match status" value="1"/>
</dbReference>
<dbReference type="InterPro" id="IPR050187">
    <property type="entry name" value="Lipid_Phosphate_FormReg"/>
</dbReference>
<gene>
    <name evidence="6" type="primary">LCB5</name>
    <name evidence="6" type="ORF">DNF11_2735</name>
</gene>
<dbReference type="SMART" id="SM00046">
    <property type="entry name" value="DAGKc"/>
    <property type="match status" value="1"/>
</dbReference>
<accession>A0A3G2S6H3</accession>
<dbReference type="GO" id="GO:0005524">
    <property type="term" value="F:ATP binding"/>
    <property type="evidence" value="ECO:0007669"/>
    <property type="project" value="UniProtKB-KW"/>
</dbReference>
<evidence type="ECO:0000259" key="5">
    <source>
        <dbReference type="PROSITE" id="PS50146"/>
    </source>
</evidence>
<evidence type="ECO:0000256" key="2">
    <source>
        <dbReference type="ARBA" id="ARBA00022741"/>
    </source>
</evidence>
<keyword evidence="1 6" id="KW-0808">Transferase</keyword>
<evidence type="ECO:0000313" key="6">
    <source>
        <dbReference type="EMBL" id="AYO43685.1"/>
    </source>
</evidence>
<dbReference type="GO" id="GO:0005737">
    <property type="term" value="C:cytoplasm"/>
    <property type="evidence" value="ECO:0007669"/>
    <property type="project" value="TreeGrafter"/>
</dbReference>
<dbReference type="EC" id="2.7.1.91" evidence="6"/>
<dbReference type="VEuPathDB" id="FungiDB:DNF11_2735"/>
<keyword evidence="2" id="KW-0547">Nucleotide-binding</keyword>
<dbReference type="PANTHER" id="PTHR12358:SF31">
    <property type="entry name" value="ACYLGLYCEROL KINASE, MITOCHONDRIAL"/>
    <property type="match status" value="1"/>
</dbReference>
<dbReference type="InterPro" id="IPR017438">
    <property type="entry name" value="ATP-NAD_kinase_N"/>
</dbReference>
<evidence type="ECO:0000256" key="3">
    <source>
        <dbReference type="ARBA" id="ARBA00022777"/>
    </source>
</evidence>
<dbReference type="SUPFAM" id="SSF111331">
    <property type="entry name" value="NAD kinase/diacylglycerol kinase-like"/>
    <property type="match status" value="1"/>
</dbReference>
<protein>
    <submittedName>
        <fullName evidence="6">Sphingoid long chain base kinase 5</fullName>
        <ecNumber evidence="6">2.7.1.91</ecNumber>
    </submittedName>
</protein>
<dbReference type="STRING" id="425264.A0A3G2S6H3"/>
<dbReference type="Gene3D" id="2.60.200.40">
    <property type="match status" value="1"/>
</dbReference>
<keyword evidence="4" id="KW-0067">ATP-binding</keyword>
<dbReference type="GO" id="GO:0008481">
    <property type="term" value="F:sphingosine kinase activity"/>
    <property type="evidence" value="ECO:0007669"/>
    <property type="project" value="UniProtKB-EC"/>
</dbReference>
<dbReference type="OrthoDB" id="3853857at2759"/>
<dbReference type="PROSITE" id="PS50146">
    <property type="entry name" value="DAGK"/>
    <property type="match status" value="1"/>
</dbReference>
<keyword evidence="7" id="KW-1185">Reference proteome</keyword>
<organism evidence="6 7">
    <name type="scientific">Malassezia restricta (strain ATCC 96810 / NBRC 103918 / CBS 7877)</name>
    <name type="common">Seborrheic dermatitis infection agent</name>
    <dbReference type="NCBI Taxonomy" id="425264"/>
    <lineage>
        <taxon>Eukaryota</taxon>
        <taxon>Fungi</taxon>
        <taxon>Dikarya</taxon>
        <taxon>Basidiomycota</taxon>
        <taxon>Ustilaginomycotina</taxon>
        <taxon>Malasseziomycetes</taxon>
        <taxon>Malasseziales</taxon>
        <taxon>Malasseziaceae</taxon>
        <taxon>Malassezia</taxon>
    </lineage>
</organism>
<proteinExistence type="predicted"/>
<keyword evidence="3 6" id="KW-0418">Kinase</keyword>
<reference evidence="6 7" key="1">
    <citation type="submission" date="2018-10" db="EMBL/GenBank/DDBJ databases">
        <title>Complete genome sequence of Malassezia restricta CBS 7877.</title>
        <authorList>
            <person name="Morand S.C."/>
            <person name="Bertignac M."/>
            <person name="Iltis A."/>
            <person name="Kolder I."/>
            <person name="Pirovano W."/>
            <person name="Jourdain R."/>
            <person name="Clavaud C."/>
        </authorList>
    </citation>
    <scope>NUCLEOTIDE SEQUENCE [LARGE SCALE GENOMIC DNA]</scope>
    <source>
        <strain evidence="6 7">CBS 7877</strain>
    </source>
</reference>
<dbReference type="InterPro" id="IPR016064">
    <property type="entry name" value="NAD/diacylglycerol_kinase_sf"/>
</dbReference>
<dbReference type="EMBL" id="CP033152">
    <property type="protein sequence ID" value="AYO43685.1"/>
    <property type="molecule type" value="Genomic_DNA"/>
</dbReference>
<dbReference type="Proteomes" id="UP000269793">
    <property type="component" value="Chromosome V"/>
</dbReference>
<evidence type="ECO:0000256" key="4">
    <source>
        <dbReference type="ARBA" id="ARBA00022840"/>
    </source>
</evidence>
<dbReference type="Pfam" id="PF19279">
    <property type="entry name" value="YegS_C"/>
    <property type="match status" value="1"/>
</dbReference>
<dbReference type="GO" id="GO:0016020">
    <property type="term" value="C:membrane"/>
    <property type="evidence" value="ECO:0007669"/>
    <property type="project" value="TreeGrafter"/>
</dbReference>
<feature type="domain" description="DAGKc" evidence="5">
    <location>
        <begin position="118"/>
        <end position="259"/>
    </location>
</feature>
<dbReference type="InterPro" id="IPR045540">
    <property type="entry name" value="YegS/DAGK_C"/>
</dbReference>
<dbReference type="AlphaFoldDB" id="A0A3G2S6H3"/>
<name>A0A3G2S6H3_MALR7</name>
<evidence type="ECO:0000313" key="7">
    <source>
        <dbReference type="Proteomes" id="UP000269793"/>
    </source>
</evidence>
<dbReference type="Gene3D" id="3.40.50.10330">
    <property type="entry name" value="Probable inorganic polyphosphate/atp-NAD kinase, domain 1"/>
    <property type="match status" value="1"/>
</dbReference>
<sequence>MTKAASPWALPATVQGKAASVCIADRALEVVVDKSTWLHIPIELVLDVTWTSPTLSIAVVAPRRHLCHAPRVLSRTQWTERHKNAAELEPFTFEAQHVDGEGAEWAAHVMQLAYHRTRPQRRVLIICNPFGGKGHAKKMLDNVVKPTFNAARCTIHVVETKKRGDAYRSCESLDVSQYDALACVGGDGTLHESLNGLACRTDAAHALTLPVVPVPAGSGNGLFVSLHGTAVGFSAVHACLSAIKGVPYTHELMTVTQPQDAFTSAYSCPYTLHGVGPDGRSYVQYYSFMSQAIGIIADIDIGTESWRFMGDARFELGYVLSVLRNRPCPITVEVCFGPSGTASRADMYHAAKKTPERIRESPLPVEDAHQLLRGSVLDPLPTADVPLRLSESARPPTDDTWTRLDVSVSSVYAGKVPFVSRGLMAFPYTCPSDGLMDVLIQDQRTSALQKISATLHGESGDHIFDRGMHYIKVHALRITPHPNTPRRFLSVDGEMVPYAPIQVEVSPLRITLLTLSDDEWSAPSIRAHTIQAHASRYP</sequence>
<evidence type="ECO:0000256" key="1">
    <source>
        <dbReference type="ARBA" id="ARBA00022679"/>
    </source>
</evidence>